<evidence type="ECO:0000313" key="2">
    <source>
        <dbReference type="Proteomes" id="UP000324222"/>
    </source>
</evidence>
<protein>
    <submittedName>
        <fullName evidence="1">Uncharacterized protein</fullName>
    </submittedName>
</protein>
<reference evidence="1 2" key="1">
    <citation type="submission" date="2019-05" db="EMBL/GenBank/DDBJ databases">
        <title>Another draft genome of Portunus trituberculatus and its Hox gene families provides insights of decapod evolution.</title>
        <authorList>
            <person name="Jeong J.-H."/>
            <person name="Song I."/>
            <person name="Kim S."/>
            <person name="Choi T."/>
            <person name="Kim D."/>
            <person name="Ryu S."/>
            <person name="Kim W."/>
        </authorList>
    </citation>
    <scope>NUCLEOTIDE SEQUENCE [LARGE SCALE GENOMIC DNA]</scope>
    <source>
        <tissue evidence="1">Muscle</tissue>
    </source>
</reference>
<comment type="caution">
    <text evidence="1">The sequence shown here is derived from an EMBL/GenBank/DDBJ whole genome shotgun (WGS) entry which is preliminary data.</text>
</comment>
<name>A0A5B7F6P2_PORTR</name>
<gene>
    <name evidence="1" type="ORF">E2C01_034324</name>
</gene>
<accession>A0A5B7F6P2</accession>
<sequence>MFKWLARVYRKAKSCPNYTFGAEGNGCSLGRPLLHCGPARPAHSAFMTRALNTVSHHASVGPAAAPAAEAAGPLIRATADSYQVALLPPAGSPSAASCTV</sequence>
<dbReference type="AlphaFoldDB" id="A0A5B7F6P2"/>
<proteinExistence type="predicted"/>
<keyword evidence="2" id="KW-1185">Reference proteome</keyword>
<dbReference type="Proteomes" id="UP000324222">
    <property type="component" value="Unassembled WGS sequence"/>
</dbReference>
<evidence type="ECO:0000313" key="1">
    <source>
        <dbReference type="EMBL" id="MPC40758.1"/>
    </source>
</evidence>
<organism evidence="1 2">
    <name type="scientific">Portunus trituberculatus</name>
    <name type="common">Swimming crab</name>
    <name type="synonym">Neptunus trituberculatus</name>
    <dbReference type="NCBI Taxonomy" id="210409"/>
    <lineage>
        <taxon>Eukaryota</taxon>
        <taxon>Metazoa</taxon>
        <taxon>Ecdysozoa</taxon>
        <taxon>Arthropoda</taxon>
        <taxon>Crustacea</taxon>
        <taxon>Multicrustacea</taxon>
        <taxon>Malacostraca</taxon>
        <taxon>Eumalacostraca</taxon>
        <taxon>Eucarida</taxon>
        <taxon>Decapoda</taxon>
        <taxon>Pleocyemata</taxon>
        <taxon>Brachyura</taxon>
        <taxon>Eubrachyura</taxon>
        <taxon>Portunoidea</taxon>
        <taxon>Portunidae</taxon>
        <taxon>Portuninae</taxon>
        <taxon>Portunus</taxon>
    </lineage>
</organism>
<dbReference type="EMBL" id="VSRR010004803">
    <property type="protein sequence ID" value="MPC40758.1"/>
    <property type="molecule type" value="Genomic_DNA"/>
</dbReference>